<dbReference type="Gramene" id="KZN03577">
    <property type="protein sequence ID" value="KZN03577"/>
    <property type="gene ID" value="DCAR_012333"/>
</dbReference>
<dbReference type="STRING" id="79200.A0A161Y321"/>
<dbReference type="InterPro" id="IPR045177">
    <property type="entry name" value="FDM1-5/IDN2"/>
</dbReference>
<dbReference type="EMBL" id="LNRQ01000003">
    <property type="protein sequence ID" value="KZN03577.1"/>
    <property type="molecule type" value="Genomic_DNA"/>
</dbReference>
<dbReference type="PANTHER" id="PTHR21596:SF3">
    <property type="entry name" value="FACTOR OF DNA METHYLATION 1-RELATED"/>
    <property type="match status" value="1"/>
</dbReference>
<comment type="caution">
    <text evidence="3">The sequence shown here is derived from an EMBL/GenBank/DDBJ whole genome shotgun (WGS) entry which is preliminary data.</text>
</comment>
<feature type="compositionally biased region" description="Polar residues" evidence="1">
    <location>
        <begin position="233"/>
        <end position="242"/>
    </location>
</feature>
<evidence type="ECO:0000259" key="2">
    <source>
        <dbReference type="Pfam" id="PF03469"/>
    </source>
</evidence>
<proteinExistence type="predicted"/>
<feature type="region of interest" description="Disordered" evidence="1">
    <location>
        <begin position="221"/>
        <end position="242"/>
    </location>
</feature>
<dbReference type="PANTHER" id="PTHR21596">
    <property type="entry name" value="RIBONUCLEASE P SUBUNIT P38"/>
    <property type="match status" value="1"/>
</dbReference>
<accession>A0A161Y321</accession>
<dbReference type="AlphaFoldDB" id="A0A161Y321"/>
<dbReference type="OrthoDB" id="1892195at2759"/>
<evidence type="ECO:0000256" key="1">
    <source>
        <dbReference type="SAM" id="MobiDB-lite"/>
    </source>
</evidence>
<dbReference type="InterPro" id="IPR005379">
    <property type="entry name" value="FDM1-5/IDN2_XH"/>
</dbReference>
<name>A0A161Y321_DAUCS</name>
<dbReference type="Pfam" id="PF03469">
    <property type="entry name" value="XH"/>
    <property type="match status" value="1"/>
</dbReference>
<evidence type="ECO:0000313" key="3">
    <source>
        <dbReference type="EMBL" id="KZN03577.1"/>
    </source>
</evidence>
<reference evidence="3" key="1">
    <citation type="journal article" date="2016" name="Nat. Genet.">
        <title>A high-quality carrot genome assembly provides new insights into carotenoid accumulation and asterid genome evolution.</title>
        <authorList>
            <person name="Iorizzo M."/>
            <person name="Ellison S."/>
            <person name="Senalik D."/>
            <person name="Zeng P."/>
            <person name="Satapoomin P."/>
            <person name="Huang J."/>
            <person name="Bowman M."/>
            <person name="Iovene M."/>
            <person name="Sanseverino W."/>
            <person name="Cavagnaro P."/>
            <person name="Yildiz M."/>
            <person name="Macko-Podgorni A."/>
            <person name="Moranska E."/>
            <person name="Grzebelus E."/>
            <person name="Grzebelus D."/>
            <person name="Ashrafi H."/>
            <person name="Zheng Z."/>
            <person name="Cheng S."/>
            <person name="Spooner D."/>
            <person name="Van Deynze A."/>
            <person name="Simon P."/>
        </authorList>
    </citation>
    <scope>NUCLEOTIDE SEQUENCE [LARGE SCALE GENOMIC DNA]</scope>
    <source>
        <tissue evidence="3">Leaf</tissue>
    </source>
</reference>
<dbReference type="KEGG" id="dcr:108211769"/>
<dbReference type="GO" id="GO:0080188">
    <property type="term" value="P:gene silencing by siRNA-directed DNA methylation"/>
    <property type="evidence" value="ECO:0007669"/>
    <property type="project" value="InterPro"/>
</dbReference>
<protein>
    <recommendedName>
        <fullName evidence="2">Factor of DNA methylation 1-5/IDN2 domain-containing protein</fullName>
    </recommendedName>
</protein>
<feature type="domain" description="Factor of DNA methylation 1-5/IDN2" evidence="2">
    <location>
        <begin position="95"/>
        <end position="229"/>
    </location>
</feature>
<gene>
    <name evidence="3" type="ORF">DCAR_012333</name>
</gene>
<sequence>MAQPSSSTNRNGCSFALHRACLELQGAATNIIKVIEQEKNGSEAAGKEQSEYQESIINALTVENFQLKEENGAAKNKLISNLPEYFGDEYGIEIKLLGEIDISPFISIFTRRQTAKLSNDSTIMKATEMCTRWQEKIKNPAWSPFKKVTSGGIQKEIVNDDDAELKKLRKEMGISVFKAVKKALEEINEHNSSGRYPVAKLWKVEENREARLEEMMQCMLEKTTPKRRKGDNTDGQNAGCTK</sequence>
<organism evidence="3">
    <name type="scientific">Daucus carota subsp. sativus</name>
    <name type="common">Carrot</name>
    <dbReference type="NCBI Taxonomy" id="79200"/>
    <lineage>
        <taxon>Eukaryota</taxon>
        <taxon>Viridiplantae</taxon>
        <taxon>Streptophyta</taxon>
        <taxon>Embryophyta</taxon>
        <taxon>Tracheophyta</taxon>
        <taxon>Spermatophyta</taxon>
        <taxon>Magnoliopsida</taxon>
        <taxon>eudicotyledons</taxon>
        <taxon>Gunneridae</taxon>
        <taxon>Pentapetalae</taxon>
        <taxon>asterids</taxon>
        <taxon>campanulids</taxon>
        <taxon>Apiales</taxon>
        <taxon>Apiaceae</taxon>
        <taxon>Apioideae</taxon>
        <taxon>Scandiceae</taxon>
        <taxon>Daucinae</taxon>
        <taxon>Daucus</taxon>
        <taxon>Daucus sect. Daucus</taxon>
    </lineage>
</organism>